<evidence type="ECO:0000256" key="4">
    <source>
        <dbReference type="ARBA" id="ARBA00047208"/>
    </source>
</evidence>
<protein>
    <recommendedName>
        <fullName evidence="4">C-deglycosylation enzyme beta subunit</fullName>
    </recommendedName>
</protein>
<evidence type="ECO:0000256" key="1">
    <source>
        <dbReference type="ARBA" id="ARBA00023239"/>
    </source>
</evidence>
<organism evidence="6 7">
    <name type="scientific">Catenibacillus scindens</name>
    <dbReference type="NCBI Taxonomy" id="673271"/>
    <lineage>
        <taxon>Bacteria</taxon>
        <taxon>Bacillati</taxon>
        <taxon>Bacillota</taxon>
        <taxon>Clostridia</taxon>
        <taxon>Lachnospirales</taxon>
        <taxon>Lachnospiraceae</taxon>
        <taxon>Catenibacillus</taxon>
    </lineage>
</organism>
<proteinExistence type="inferred from homology"/>
<evidence type="ECO:0000313" key="7">
    <source>
        <dbReference type="Proteomes" id="UP000543642"/>
    </source>
</evidence>
<comment type="similarity">
    <text evidence="3">Belongs to the C-glycoside deglycosidase beta subunit family.</text>
</comment>
<dbReference type="EMBL" id="JACHFW010000015">
    <property type="protein sequence ID" value="MBB5265854.1"/>
    <property type="molecule type" value="Genomic_DNA"/>
</dbReference>
<sequence length="132" mass="15180">MPEFGTSIVCDQGFKNVFENGEPVGFQVRIRISYYRGIPVSLLEGYEVVVDGEEFTNKDISFSLDGEKFYTMEELGCQTKLRWEYGDKAYLHIKKPGGLKRGLHNVKVTQHINVPYLPFATGFYQERKMTIV</sequence>
<name>A0A7W8M6C7_9FIRM</name>
<dbReference type="AlphaFoldDB" id="A0A7W8M6C7"/>
<dbReference type="Proteomes" id="UP000543642">
    <property type="component" value="Unassembled WGS sequence"/>
</dbReference>
<comment type="caution">
    <text evidence="6">The sequence shown here is derived from an EMBL/GenBank/DDBJ whole genome shotgun (WGS) entry which is preliminary data.</text>
</comment>
<dbReference type="RefSeq" id="WP_183775980.1">
    <property type="nucleotide sequence ID" value="NZ_CAWVEG010000037.1"/>
</dbReference>
<dbReference type="GO" id="GO:0016829">
    <property type="term" value="F:lyase activity"/>
    <property type="evidence" value="ECO:0007669"/>
    <property type="project" value="UniProtKB-KW"/>
</dbReference>
<reference evidence="6 7" key="1">
    <citation type="submission" date="2020-08" db="EMBL/GenBank/DDBJ databases">
        <title>Genomic Encyclopedia of Type Strains, Phase IV (KMG-IV): sequencing the most valuable type-strain genomes for metagenomic binning, comparative biology and taxonomic classification.</title>
        <authorList>
            <person name="Goeker M."/>
        </authorList>
    </citation>
    <scope>NUCLEOTIDE SEQUENCE [LARGE SCALE GENOMIC DNA]</scope>
    <source>
        <strain evidence="6 7">DSM 106146</strain>
    </source>
</reference>
<accession>A0A7W8M6C7</accession>
<evidence type="ECO:0000259" key="5">
    <source>
        <dbReference type="Pfam" id="PF19906"/>
    </source>
</evidence>
<dbReference type="InterPro" id="IPR045959">
    <property type="entry name" value="CGDB"/>
</dbReference>
<keyword evidence="2" id="KW-0119">Carbohydrate metabolism</keyword>
<evidence type="ECO:0000256" key="2">
    <source>
        <dbReference type="ARBA" id="ARBA00023277"/>
    </source>
</evidence>
<gene>
    <name evidence="6" type="ORF">HNP82_003005</name>
</gene>
<evidence type="ECO:0000313" key="6">
    <source>
        <dbReference type="EMBL" id="MBB5265854.1"/>
    </source>
</evidence>
<evidence type="ECO:0000256" key="3">
    <source>
        <dbReference type="ARBA" id="ARBA00046336"/>
    </source>
</evidence>
<keyword evidence="7" id="KW-1185">Reference proteome</keyword>
<feature type="domain" description="C-glycoside deglycosidase beta subunit" evidence="5">
    <location>
        <begin position="6"/>
        <end position="116"/>
    </location>
</feature>
<dbReference type="Pfam" id="PF19906">
    <property type="entry name" value="CGDB"/>
    <property type="match status" value="1"/>
</dbReference>
<keyword evidence="1" id="KW-0456">Lyase</keyword>